<evidence type="ECO:0000313" key="9">
    <source>
        <dbReference type="EMBL" id="TLS49033.1"/>
    </source>
</evidence>
<feature type="domain" description="RNA polymerase sigma factor 70 region 4 type 2" evidence="8">
    <location>
        <begin position="114"/>
        <end position="158"/>
    </location>
</feature>
<evidence type="ECO:0000256" key="2">
    <source>
        <dbReference type="ARBA" id="ARBA00023015"/>
    </source>
</evidence>
<reference evidence="9 10" key="1">
    <citation type="submission" date="2019-05" db="EMBL/GenBank/DDBJ databases">
        <authorList>
            <person name="Narsing Rao M.P."/>
            <person name="Li W.J."/>
        </authorList>
    </citation>
    <scope>NUCLEOTIDE SEQUENCE [LARGE SCALE GENOMIC DNA]</scope>
    <source>
        <strain evidence="9 10">SYSU_K30003</strain>
    </source>
</reference>
<evidence type="ECO:0000256" key="3">
    <source>
        <dbReference type="ARBA" id="ARBA00023082"/>
    </source>
</evidence>
<accession>A0A5R9G8G3</accession>
<evidence type="ECO:0000256" key="1">
    <source>
        <dbReference type="ARBA" id="ARBA00010641"/>
    </source>
</evidence>
<feature type="domain" description="RNA polymerase sigma-70 region 2" evidence="7">
    <location>
        <begin position="20"/>
        <end position="86"/>
    </location>
</feature>
<keyword evidence="4" id="KW-0238">DNA-binding</keyword>
<dbReference type="Gene3D" id="1.10.1740.10">
    <property type="match status" value="1"/>
</dbReference>
<dbReference type="EMBL" id="VCIW01000025">
    <property type="protein sequence ID" value="TLS49033.1"/>
    <property type="molecule type" value="Genomic_DNA"/>
</dbReference>
<evidence type="ECO:0000259" key="8">
    <source>
        <dbReference type="Pfam" id="PF08281"/>
    </source>
</evidence>
<evidence type="ECO:0000256" key="4">
    <source>
        <dbReference type="ARBA" id="ARBA00023125"/>
    </source>
</evidence>
<dbReference type="Pfam" id="PF04542">
    <property type="entry name" value="Sigma70_r2"/>
    <property type="match status" value="1"/>
</dbReference>
<evidence type="ECO:0000256" key="6">
    <source>
        <dbReference type="SAM" id="MobiDB-lite"/>
    </source>
</evidence>
<keyword evidence="3" id="KW-0731">Sigma factor</keyword>
<dbReference type="SUPFAM" id="SSF88659">
    <property type="entry name" value="Sigma3 and sigma4 domains of RNA polymerase sigma factors"/>
    <property type="match status" value="1"/>
</dbReference>
<sequence>MSRSSKEACLMQTASRFEALVSPHLQDLRGYCHSLAKSKWDAEDLMQEALLKSFVYFKNNDRYEITKMFLLRAAKLSWIDRYRKTQVRSGRMESRPEAAFDADYIEIRGIIEWMAERLTPQQMEIWLLAEYFGYSMAEIAERRRTTVSAVKSALHRTKQGIREQRFRPAPPASGGSPASVERWVRAVLREEPRRMSM</sequence>
<dbReference type="InterPro" id="IPR013324">
    <property type="entry name" value="RNA_pol_sigma_r3/r4-like"/>
</dbReference>
<dbReference type="Gene3D" id="1.10.10.10">
    <property type="entry name" value="Winged helix-like DNA-binding domain superfamily/Winged helix DNA-binding domain"/>
    <property type="match status" value="1"/>
</dbReference>
<dbReference type="InterPro" id="IPR014284">
    <property type="entry name" value="RNA_pol_sigma-70_dom"/>
</dbReference>
<dbReference type="PANTHER" id="PTHR43133">
    <property type="entry name" value="RNA POLYMERASE ECF-TYPE SIGMA FACTO"/>
    <property type="match status" value="1"/>
</dbReference>
<keyword evidence="10" id="KW-1185">Reference proteome</keyword>
<dbReference type="GO" id="GO:0006352">
    <property type="term" value="P:DNA-templated transcription initiation"/>
    <property type="evidence" value="ECO:0007669"/>
    <property type="project" value="InterPro"/>
</dbReference>
<evidence type="ECO:0000313" key="10">
    <source>
        <dbReference type="Proteomes" id="UP000309676"/>
    </source>
</evidence>
<feature type="region of interest" description="Disordered" evidence="6">
    <location>
        <begin position="158"/>
        <end position="178"/>
    </location>
</feature>
<dbReference type="InterPro" id="IPR013249">
    <property type="entry name" value="RNA_pol_sigma70_r4_t2"/>
</dbReference>
<organism evidence="9 10">
    <name type="scientific">Paenibacillus antri</name>
    <dbReference type="NCBI Taxonomy" id="2582848"/>
    <lineage>
        <taxon>Bacteria</taxon>
        <taxon>Bacillati</taxon>
        <taxon>Bacillota</taxon>
        <taxon>Bacilli</taxon>
        <taxon>Bacillales</taxon>
        <taxon>Paenibacillaceae</taxon>
        <taxon>Paenibacillus</taxon>
    </lineage>
</organism>
<name>A0A5R9G8G3_9BACL</name>
<dbReference type="InterPro" id="IPR013325">
    <property type="entry name" value="RNA_pol_sigma_r2"/>
</dbReference>
<dbReference type="SUPFAM" id="SSF88946">
    <property type="entry name" value="Sigma2 domain of RNA polymerase sigma factors"/>
    <property type="match status" value="1"/>
</dbReference>
<proteinExistence type="inferred from homology"/>
<keyword evidence="5" id="KW-0804">Transcription</keyword>
<dbReference type="GO" id="GO:0003677">
    <property type="term" value="F:DNA binding"/>
    <property type="evidence" value="ECO:0007669"/>
    <property type="project" value="UniProtKB-KW"/>
</dbReference>
<gene>
    <name evidence="9" type="ORF">FE782_27550</name>
</gene>
<dbReference type="Proteomes" id="UP000309676">
    <property type="component" value="Unassembled WGS sequence"/>
</dbReference>
<dbReference type="AlphaFoldDB" id="A0A5R9G8G3"/>
<dbReference type="PANTHER" id="PTHR43133:SF8">
    <property type="entry name" value="RNA POLYMERASE SIGMA FACTOR HI_1459-RELATED"/>
    <property type="match status" value="1"/>
</dbReference>
<dbReference type="NCBIfam" id="TIGR02937">
    <property type="entry name" value="sigma70-ECF"/>
    <property type="match status" value="1"/>
</dbReference>
<comment type="caution">
    <text evidence="9">The sequence shown here is derived from an EMBL/GenBank/DDBJ whole genome shotgun (WGS) entry which is preliminary data.</text>
</comment>
<evidence type="ECO:0000259" key="7">
    <source>
        <dbReference type="Pfam" id="PF04542"/>
    </source>
</evidence>
<comment type="similarity">
    <text evidence="1">Belongs to the sigma-70 factor family. ECF subfamily.</text>
</comment>
<dbReference type="Pfam" id="PF08281">
    <property type="entry name" value="Sigma70_r4_2"/>
    <property type="match status" value="1"/>
</dbReference>
<dbReference type="InterPro" id="IPR036388">
    <property type="entry name" value="WH-like_DNA-bd_sf"/>
</dbReference>
<keyword evidence="2" id="KW-0805">Transcription regulation</keyword>
<dbReference type="InterPro" id="IPR007627">
    <property type="entry name" value="RNA_pol_sigma70_r2"/>
</dbReference>
<dbReference type="GO" id="GO:0016987">
    <property type="term" value="F:sigma factor activity"/>
    <property type="evidence" value="ECO:0007669"/>
    <property type="project" value="UniProtKB-KW"/>
</dbReference>
<evidence type="ECO:0000256" key="5">
    <source>
        <dbReference type="ARBA" id="ARBA00023163"/>
    </source>
</evidence>
<dbReference type="InterPro" id="IPR039425">
    <property type="entry name" value="RNA_pol_sigma-70-like"/>
</dbReference>
<protein>
    <submittedName>
        <fullName evidence="9">Sigma-70 family RNA polymerase sigma factor</fullName>
    </submittedName>
</protein>